<reference evidence="1" key="1">
    <citation type="submission" date="2019-11" db="EMBL/GenBank/DDBJ databases">
        <title>Microbial mats filling the niche in hypersaline microbial mats.</title>
        <authorList>
            <person name="Wong H.L."/>
            <person name="Macleod F.I."/>
            <person name="White R.A. III"/>
            <person name="Burns B.P."/>
        </authorList>
    </citation>
    <scope>NUCLEOTIDE SEQUENCE</scope>
    <source>
        <strain evidence="1">Rbin_158</strain>
    </source>
</reference>
<name>A0A9D5Q4U0_9BACT</name>
<organism evidence="1 2">
    <name type="scientific">candidate division KSB3 bacterium</name>
    <dbReference type="NCBI Taxonomy" id="2044937"/>
    <lineage>
        <taxon>Bacteria</taxon>
        <taxon>candidate division KSB3</taxon>
    </lineage>
</organism>
<proteinExistence type="predicted"/>
<sequence>MDLLTQDDVRTLATPSDEEHISLFFPTYRAGKQIQQNPIRFKNLLDNVEEPLRARGFRKHDLEELLEPAVQLVDDLTFWQHQSDGFALFLSPTLFRYYRLPLQFEEVVVVGDRFHIKPLLPLLSGDGRFYLLALSQNAVRVFQGTRQSISELEVEAIPQSLADALKYEEPLKQIQYHSGAQVPGGKAKGSVIFHGQGVGSDDKTKKKKLKEFFQQIDAGMQDLLQQETAPLVLAGVEYLFPLYQEANTYAHLVKKGIPGNPEDLSAQELHQEAWQIVEPLFLESQQQQYQKYQELLGTGSPLASHDLREIVPAAQYGRIETLFVAAKTYQWGRFTPETKEVVLHPTMESDSQDLLDLAAVQTLLHGGTVYAMQTDTISSDNDGALAAIFRY</sequence>
<dbReference type="InterPro" id="IPR040837">
    <property type="entry name" value="Bact_RF_family7"/>
</dbReference>
<comment type="caution">
    <text evidence="1">The sequence shown here is derived from an EMBL/GenBank/DDBJ whole genome shotgun (WGS) entry which is preliminary data.</text>
</comment>
<protein>
    <submittedName>
        <fullName evidence="1">Uncharacterized protein</fullName>
    </submittedName>
</protein>
<evidence type="ECO:0000313" key="1">
    <source>
        <dbReference type="EMBL" id="MBD3323266.1"/>
    </source>
</evidence>
<evidence type="ECO:0000313" key="2">
    <source>
        <dbReference type="Proteomes" id="UP000649604"/>
    </source>
</evidence>
<dbReference type="Proteomes" id="UP000649604">
    <property type="component" value="Unassembled WGS sequence"/>
</dbReference>
<gene>
    <name evidence="1" type="ORF">GF339_01705</name>
</gene>
<dbReference type="EMBL" id="WJJP01000047">
    <property type="protein sequence ID" value="MBD3323266.1"/>
    <property type="molecule type" value="Genomic_DNA"/>
</dbReference>
<dbReference type="Pfam" id="PF18849">
    <property type="entry name" value="baeRF_family7"/>
    <property type="match status" value="1"/>
</dbReference>
<dbReference type="AlphaFoldDB" id="A0A9D5Q4U0"/>
<accession>A0A9D5Q4U0</accession>